<evidence type="ECO:0000313" key="3">
    <source>
        <dbReference type="EMBL" id="KAG6488285.1"/>
    </source>
</evidence>
<dbReference type="Pfam" id="PF13041">
    <property type="entry name" value="PPR_2"/>
    <property type="match status" value="1"/>
</dbReference>
<dbReference type="Pfam" id="PF20431">
    <property type="entry name" value="E_motif"/>
    <property type="match status" value="1"/>
</dbReference>
<dbReference type="InterPro" id="IPR002885">
    <property type="entry name" value="PPR_rpt"/>
</dbReference>
<dbReference type="InterPro" id="IPR046848">
    <property type="entry name" value="E_motif"/>
</dbReference>
<protein>
    <recommendedName>
        <fullName evidence="5">Pentatricopeptide repeat-containing protein</fullName>
    </recommendedName>
</protein>
<dbReference type="InterPro" id="IPR011990">
    <property type="entry name" value="TPR-like_helical_dom_sf"/>
</dbReference>
<dbReference type="NCBIfam" id="TIGR00756">
    <property type="entry name" value="PPR"/>
    <property type="match status" value="1"/>
</dbReference>
<evidence type="ECO:0000313" key="4">
    <source>
        <dbReference type="Proteomes" id="UP000734854"/>
    </source>
</evidence>
<dbReference type="EMBL" id="JACMSC010000015">
    <property type="protein sequence ID" value="KAG6488285.1"/>
    <property type="molecule type" value="Genomic_DNA"/>
</dbReference>
<organism evidence="3 4">
    <name type="scientific">Zingiber officinale</name>
    <name type="common">Ginger</name>
    <name type="synonym">Amomum zingiber</name>
    <dbReference type="NCBI Taxonomy" id="94328"/>
    <lineage>
        <taxon>Eukaryota</taxon>
        <taxon>Viridiplantae</taxon>
        <taxon>Streptophyta</taxon>
        <taxon>Embryophyta</taxon>
        <taxon>Tracheophyta</taxon>
        <taxon>Spermatophyta</taxon>
        <taxon>Magnoliopsida</taxon>
        <taxon>Liliopsida</taxon>
        <taxon>Zingiberales</taxon>
        <taxon>Zingiberaceae</taxon>
        <taxon>Zingiber</taxon>
    </lineage>
</organism>
<dbReference type="FunFam" id="1.25.40.10:FF:000090">
    <property type="entry name" value="Pentatricopeptide repeat-containing protein, chloroplastic"/>
    <property type="match status" value="1"/>
</dbReference>
<dbReference type="Pfam" id="PF13812">
    <property type="entry name" value="PPR_3"/>
    <property type="match status" value="1"/>
</dbReference>
<gene>
    <name evidence="3" type="ORF">ZIOFF_057044</name>
</gene>
<comment type="caution">
    <text evidence="3">The sequence shown here is derived from an EMBL/GenBank/DDBJ whole genome shotgun (WGS) entry which is preliminary data.</text>
</comment>
<dbReference type="PANTHER" id="PTHR47926">
    <property type="entry name" value="PENTATRICOPEPTIDE REPEAT-CONTAINING PROTEIN"/>
    <property type="match status" value="1"/>
</dbReference>
<evidence type="ECO:0000256" key="1">
    <source>
        <dbReference type="ARBA" id="ARBA00022737"/>
    </source>
</evidence>
<keyword evidence="4" id="KW-1185">Reference proteome</keyword>
<dbReference type="GO" id="GO:0003723">
    <property type="term" value="F:RNA binding"/>
    <property type="evidence" value="ECO:0007669"/>
    <property type="project" value="InterPro"/>
</dbReference>
<reference evidence="3 4" key="1">
    <citation type="submission" date="2020-08" db="EMBL/GenBank/DDBJ databases">
        <title>Plant Genome Project.</title>
        <authorList>
            <person name="Zhang R.-G."/>
        </authorList>
    </citation>
    <scope>NUCLEOTIDE SEQUENCE [LARGE SCALE GENOMIC DNA]</scope>
    <source>
        <tissue evidence="3">Rhizome</tissue>
    </source>
</reference>
<dbReference type="GO" id="GO:0009451">
    <property type="term" value="P:RNA modification"/>
    <property type="evidence" value="ECO:0007669"/>
    <property type="project" value="InterPro"/>
</dbReference>
<proteinExistence type="predicted"/>
<accession>A0A8J5KT14</accession>
<evidence type="ECO:0000256" key="2">
    <source>
        <dbReference type="PROSITE-ProRule" id="PRU00708"/>
    </source>
</evidence>
<dbReference type="PROSITE" id="PS51375">
    <property type="entry name" value="PPR"/>
    <property type="match status" value="1"/>
</dbReference>
<name>A0A8J5KT14_ZINOF</name>
<feature type="repeat" description="PPR" evidence="2">
    <location>
        <begin position="135"/>
        <end position="169"/>
    </location>
</feature>
<dbReference type="InterPro" id="IPR046960">
    <property type="entry name" value="PPR_At4g14850-like_plant"/>
</dbReference>
<keyword evidence="1" id="KW-0677">Repeat</keyword>
<dbReference type="PANTHER" id="PTHR47926:SF453">
    <property type="entry name" value="PENTATRICOPEPTIDE REPEAT (PPR) SUPERFAMILY PROTEIN"/>
    <property type="match status" value="1"/>
</dbReference>
<dbReference type="AlphaFoldDB" id="A0A8J5KT14"/>
<dbReference type="Proteomes" id="UP000734854">
    <property type="component" value="Unassembled WGS sequence"/>
</dbReference>
<dbReference type="Gene3D" id="1.25.40.10">
    <property type="entry name" value="Tetratricopeptide repeat domain"/>
    <property type="match status" value="2"/>
</dbReference>
<evidence type="ECO:0008006" key="5">
    <source>
        <dbReference type="Google" id="ProtNLM"/>
    </source>
</evidence>
<sequence>MGRVRTKTVMKSSRLYYSRIAPSSPNVFLYSALISAYASRTDPDSPAVLRLFAAMLRGAPRPNEFIYPSLKSCSDPRLARSLHSLSKYGFHDFAVVRCAPLDSYSRFSDTNAARCLFDEMPQRNVVSWTALLTGDAPAWNAVISGCTQNGLFLEALSFFSRMVVDRTLPNKTTASCLFSACAHLGMLRLGKSVHGYVFKNSMGGSPLFAMHSLICMTNGHSSLAIETFREMEQEGPQPDQVTFMGLLNACTHVGLVDEGLSYFNSMTRDYTIDPEIEHYGCVIGLLSRASRFDVAMVIVRDVRIEPDEVVWGSLLNGARVHGAKDLAELALRNLLELKPKSVDYGFMLTNLYSECGKWEDVGKVRKRLNQLGGKKLPGCSWIEVEKRVRQFYSGDTIHPEVGQIYEILDELVELMEA</sequence>